<comment type="caution">
    <text evidence="4">The sequence shown here is derived from an EMBL/GenBank/DDBJ whole genome shotgun (WGS) entry which is preliminary data.</text>
</comment>
<evidence type="ECO:0000256" key="1">
    <source>
        <dbReference type="ARBA" id="ARBA00006088"/>
    </source>
</evidence>
<feature type="domain" description="Peptidase C51" evidence="3">
    <location>
        <begin position="147"/>
        <end position="274"/>
    </location>
</feature>
<dbReference type="AlphaFoldDB" id="A0A328A033"/>
<dbReference type="InterPro" id="IPR038765">
    <property type="entry name" value="Papain-like_cys_pep_sf"/>
</dbReference>
<evidence type="ECO:0000259" key="3">
    <source>
        <dbReference type="PROSITE" id="PS50911"/>
    </source>
</evidence>
<dbReference type="OrthoDB" id="9813368at2"/>
<geneLocation type="plasmid" evidence="5">
    <name>pzkmb1</name>
</geneLocation>
<reference evidence="4 5" key="1">
    <citation type="journal article" date="2018" name="Front. Microbiol.">
        <title>Description and Comparative Genomics of Macrococcus caseolyticus subsp. hominis subsp. nov., Macrococcus goetzii sp. nov., Macrococcus epidermidis sp. nov., and Macrococcus bohemicus sp. nov., Novel Macrococci From Human Clinical Material With Virulence Potential and Suspected Uptake of Foreign DNA by Natural Transformation.</title>
        <authorList>
            <person name="Maslanova I."/>
            <person name="Wertheimer Z."/>
            <person name="Sedlacek I."/>
            <person name="Svec P."/>
            <person name="Indrakova A."/>
            <person name="Kovarovic V."/>
            <person name="Schumann P."/>
            <person name="Sproer C."/>
            <person name="Kralova S."/>
            <person name="Sedo O."/>
            <person name="Kristofova L."/>
            <person name="Vrbovska V."/>
            <person name="Fuzik T."/>
            <person name="Petras P."/>
            <person name="Zdrahal Z."/>
            <person name="Ruzickova V."/>
            <person name="Doskar J."/>
            <person name="Pantucek R."/>
        </authorList>
    </citation>
    <scope>NUCLEOTIDE SEQUENCE [LARGE SCALE GENOMIC DNA]</scope>
    <source>
        <strain evidence="4 5">03/115</strain>
        <plasmid evidence="4">pZKMB1</plasmid>
    </source>
</reference>
<keyword evidence="4" id="KW-0614">Plasmid</keyword>
<dbReference type="InterPro" id="IPR007921">
    <property type="entry name" value="CHAP_dom"/>
</dbReference>
<dbReference type="InterPro" id="IPR002901">
    <property type="entry name" value="MGlyc_endo_b_GlcNAc-like_dom"/>
</dbReference>
<feature type="region of interest" description="Disordered" evidence="2">
    <location>
        <begin position="116"/>
        <end position="138"/>
    </location>
</feature>
<dbReference type="Gene3D" id="1.10.530.10">
    <property type="match status" value="1"/>
</dbReference>
<dbReference type="SUPFAM" id="SSF54001">
    <property type="entry name" value="Cysteine proteinases"/>
    <property type="match status" value="1"/>
</dbReference>
<evidence type="ECO:0000256" key="2">
    <source>
        <dbReference type="SAM" id="MobiDB-lite"/>
    </source>
</evidence>
<comment type="similarity">
    <text evidence="1">In the N-terminal section; belongs to the N-acetylmuramoyl-L-alanine amidase 2 family.</text>
</comment>
<protein>
    <submittedName>
        <fullName evidence="4">Mannosyl-glycoprotein endo-beta-N-acetylglucosamidase</fullName>
    </submittedName>
</protein>
<sequence length="274" mass="30541">MDGKIPYMIKSAQKHKIDPAIFIAISYNETGGGTSQAVETHNNVAGMMGSGDLFHFDTIEEGIDAAAKNLYDLYFKEGLNTPEKIGPKYAPVGASNDPTNLNANWIPGVKKVVSQISDNKSPRNKADKPKKTDCDNGVPVGSSIEKLKKYKGNLPKYSGKRFEPNTYLYKQCTWYVYNRRKELGLPVELTFGNGADWDERARAQGYKVGKEPKVGAMVSWPYNSIEFGPTTYGHIAFVEKVYSDGRIKVSEHNIIPLAYGERTFKPTSDLTYIY</sequence>
<evidence type="ECO:0000313" key="4">
    <source>
        <dbReference type="EMBL" id="RAK47861.1"/>
    </source>
</evidence>
<feature type="compositionally biased region" description="Basic and acidic residues" evidence="2">
    <location>
        <begin position="120"/>
        <end position="134"/>
    </location>
</feature>
<name>A0A328A033_9STAP</name>
<dbReference type="Gene3D" id="3.90.1720.10">
    <property type="entry name" value="endopeptidase domain like (from Nostoc punctiforme)"/>
    <property type="match status" value="1"/>
</dbReference>
<evidence type="ECO:0000313" key="5">
    <source>
        <dbReference type="Proteomes" id="UP000249579"/>
    </source>
</evidence>
<organism evidence="4 5">
    <name type="scientific">Macrococcoides bohemicum</name>
    <dbReference type="NCBI Taxonomy" id="1903056"/>
    <lineage>
        <taxon>Bacteria</taxon>
        <taxon>Bacillati</taxon>
        <taxon>Bacillota</taxon>
        <taxon>Bacilli</taxon>
        <taxon>Bacillales</taxon>
        <taxon>Staphylococcaceae</taxon>
        <taxon>Macrococcoides</taxon>
    </lineage>
</organism>
<dbReference type="EMBL" id="PZJG01000030">
    <property type="protein sequence ID" value="RAK47861.1"/>
    <property type="molecule type" value="Genomic_DNA"/>
</dbReference>
<dbReference type="PROSITE" id="PS50911">
    <property type="entry name" value="CHAP"/>
    <property type="match status" value="1"/>
</dbReference>
<accession>A0A328A033</accession>
<proteinExistence type="inferred from homology"/>
<gene>
    <name evidence="4" type="ORF">BHX94_12245</name>
</gene>
<dbReference type="Pfam" id="PF05257">
    <property type="entry name" value="CHAP"/>
    <property type="match status" value="1"/>
</dbReference>
<dbReference type="GO" id="GO:0004040">
    <property type="term" value="F:amidase activity"/>
    <property type="evidence" value="ECO:0007669"/>
    <property type="project" value="InterPro"/>
</dbReference>
<dbReference type="Pfam" id="PF01832">
    <property type="entry name" value="Glucosaminidase"/>
    <property type="match status" value="1"/>
</dbReference>
<dbReference type="Proteomes" id="UP000249579">
    <property type="component" value="Plasmid pZKMB1"/>
</dbReference>